<organism evidence="3 4">
    <name type="scientific">Paramecium primaurelia</name>
    <dbReference type="NCBI Taxonomy" id="5886"/>
    <lineage>
        <taxon>Eukaryota</taxon>
        <taxon>Sar</taxon>
        <taxon>Alveolata</taxon>
        <taxon>Ciliophora</taxon>
        <taxon>Intramacronucleata</taxon>
        <taxon>Oligohymenophorea</taxon>
        <taxon>Peniculida</taxon>
        <taxon>Parameciidae</taxon>
        <taxon>Paramecium</taxon>
    </lineage>
</organism>
<dbReference type="OMA" id="INGYYMR"/>
<reference evidence="3" key="1">
    <citation type="submission" date="2021-01" db="EMBL/GenBank/DDBJ databases">
        <authorList>
            <consortium name="Genoscope - CEA"/>
            <person name="William W."/>
        </authorList>
    </citation>
    <scope>NUCLEOTIDE SEQUENCE</scope>
</reference>
<evidence type="ECO:0000256" key="1">
    <source>
        <dbReference type="SAM" id="MobiDB-lite"/>
    </source>
</evidence>
<keyword evidence="4" id="KW-1185">Reference proteome</keyword>
<evidence type="ECO:0000313" key="3">
    <source>
        <dbReference type="EMBL" id="CAD8098639.1"/>
    </source>
</evidence>
<evidence type="ECO:0000313" key="4">
    <source>
        <dbReference type="Proteomes" id="UP000688137"/>
    </source>
</evidence>
<comment type="caution">
    <text evidence="3">The sequence shown here is derived from an EMBL/GenBank/DDBJ whole genome shotgun (WGS) entry which is preliminary data.</text>
</comment>
<protein>
    <submittedName>
        <fullName evidence="3">Uncharacterized protein</fullName>
    </submittedName>
</protein>
<dbReference type="Proteomes" id="UP000688137">
    <property type="component" value="Unassembled WGS sequence"/>
</dbReference>
<keyword evidence="2" id="KW-0812">Transmembrane</keyword>
<keyword evidence="2" id="KW-0472">Membrane</keyword>
<name>A0A8S1P6F4_PARPR</name>
<feature type="region of interest" description="Disordered" evidence="1">
    <location>
        <begin position="1"/>
        <end position="25"/>
    </location>
</feature>
<accession>A0A8S1P6F4</accession>
<feature type="transmembrane region" description="Helical" evidence="2">
    <location>
        <begin position="175"/>
        <end position="195"/>
    </location>
</feature>
<dbReference type="AlphaFoldDB" id="A0A8S1P6F4"/>
<feature type="transmembrane region" description="Helical" evidence="2">
    <location>
        <begin position="146"/>
        <end position="169"/>
    </location>
</feature>
<keyword evidence="2" id="KW-1133">Transmembrane helix</keyword>
<sequence length="256" mass="29771">MRNSTLNKLSEQRQQGKNSSNLSDLTVQESSNYRLRFTPLSSPSARHKGTILMKSHETIILNMLSSTHRQIDQPFKACQECNQDFGMVHQYCQCKGITYHEKCIQDTARRNAKKQKEQAFICKNDCSYPFQINGYYMRNINTLGKWLILTIVIVFLVLLILAISIFIFLEAFNSIDIILIVIAMIALLILITVLLNKLKLNYYILYWHLKPSLIDQRQVTNHKIIELQDLLPFVLSDRDSIIYTAQPKEEDQIIEQ</sequence>
<dbReference type="EMBL" id="CAJJDM010000110">
    <property type="protein sequence ID" value="CAD8098639.1"/>
    <property type="molecule type" value="Genomic_DNA"/>
</dbReference>
<gene>
    <name evidence="3" type="ORF">PPRIM_AZ9-3.1.T1070141</name>
</gene>
<proteinExistence type="predicted"/>
<evidence type="ECO:0000256" key="2">
    <source>
        <dbReference type="SAM" id="Phobius"/>
    </source>
</evidence>